<evidence type="ECO:0000313" key="2">
    <source>
        <dbReference type="Proteomes" id="UP000010367"/>
    </source>
</evidence>
<dbReference type="EMBL" id="CP003607">
    <property type="protein sequence ID" value="AFY84451.1"/>
    <property type="molecule type" value="Genomic_DNA"/>
</dbReference>
<protein>
    <submittedName>
        <fullName evidence="1">Uncharacterized protein</fullName>
    </submittedName>
</protein>
<gene>
    <name evidence="1" type="ORF">Oscil6304_4947</name>
</gene>
<reference evidence="1 2" key="1">
    <citation type="submission" date="2012-06" db="EMBL/GenBank/DDBJ databases">
        <title>Finished chromosome of genome of Oscillatoria acuminata PCC 6304.</title>
        <authorList>
            <consortium name="US DOE Joint Genome Institute"/>
            <person name="Gugger M."/>
            <person name="Coursin T."/>
            <person name="Rippka R."/>
            <person name="Tandeau De Marsac N."/>
            <person name="Huntemann M."/>
            <person name="Wei C.-L."/>
            <person name="Han J."/>
            <person name="Detter J.C."/>
            <person name="Han C."/>
            <person name="Tapia R."/>
            <person name="Davenport K."/>
            <person name="Daligault H."/>
            <person name="Erkkila T."/>
            <person name="Gu W."/>
            <person name="Munk A.C.C."/>
            <person name="Teshima H."/>
            <person name="Xu Y."/>
            <person name="Chain P."/>
            <person name="Chen A."/>
            <person name="Krypides N."/>
            <person name="Mavromatis K."/>
            <person name="Markowitz V."/>
            <person name="Szeto E."/>
            <person name="Ivanova N."/>
            <person name="Mikhailova N."/>
            <person name="Ovchinnikova G."/>
            <person name="Pagani I."/>
            <person name="Pati A."/>
            <person name="Goodwin L."/>
            <person name="Peters L."/>
            <person name="Pitluck S."/>
            <person name="Woyke T."/>
            <person name="Kerfeld C."/>
        </authorList>
    </citation>
    <scope>NUCLEOTIDE SEQUENCE [LARGE SCALE GENOMIC DNA]</scope>
    <source>
        <strain evidence="1 2">PCC 6304</strain>
    </source>
</reference>
<dbReference type="STRING" id="56110.Oscil6304_4947"/>
<keyword evidence="2" id="KW-1185">Reference proteome</keyword>
<dbReference type="InParanoid" id="K9TQK7"/>
<name>K9TQK7_9CYAN</name>
<dbReference type="HOGENOM" id="CLU_218649_0_0_3"/>
<evidence type="ECO:0000313" key="1">
    <source>
        <dbReference type="EMBL" id="AFY84451.1"/>
    </source>
</evidence>
<dbReference type="AlphaFoldDB" id="K9TQK7"/>
<proteinExistence type="predicted"/>
<accession>K9TQK7</accession>
<dbReference type="RefSeq" id="WP_015151067.1">
    <property type="nucleotide sequence ID" value="NC_019693.1"/>
</dbReference>
<dbReference type="KEGG" id="oac:Oscil6304_4947"/>
<organism evidence="1 2">
    <name type="scientific">Oscillatoria acuminata PCC 6304</name>
    <dbReference type="NCBI Taxonomy" id="56110"/>
    <lineage>
        <taxon>Bacteria</taxon>
        <taxon>Bacillati</taxon>
        <taxon>Cyanobacteriota</taxon>
        <taxon>Cyanophyceae</taxon>
        <taxon>Oscillatoriophycideae</taxon>
        <taxon>Oscillatoriales</taxon>
        <taxon>Oscillatoriaceae</taxon>
        <taxon>Oscillatoria</taxon>
    </lineage>
</organism>
<sequence>MLPRYRTSPKQFVKMVYSKVQVNGKLELVPMELYSDGSLKRSA</sequence>
<dbReference type="Proteomes" id="UP000010367">
    <property type="component" value="Chromosome"/>
</dbReference>